<organism evidence="2 3">
    <name type="scientific">Bradyrhizobium betae</name>
    <dbReference type="NCBI Taxonomy" id="244734"/>
    <lineage>
        <taxon>Bacteria</taxon>
        <taxon>Pseudomonadati</taxon>
        <taxon>Pseudomonadota</taxon>
        <taxon>Alphaproteobacteria</taxon>
        <taxon>Hyphomicrobiales</taxon>
        <taxon>Nitrobacteraceae</taxon>
        <taxon>Bradyrhizobium</taxon>
    </lineage>
</organism>
<sequence length="65" mass="7213">MEEFYRGFAQRARELAEKGDPFTRRRLLDLAKKYDAKSRPSGSARPLPAARTTPPATLFSGTGEA</sequence>
<reference evidence="2 3" key="1">
    <citation type="submission" date="2017-03" db="EMBL/GenBank/DDBJ databases">
        <authorList>
            <person name="Safronova V.I."/>
            <person name="Sazanova A.L."/>
            <person name="Chirak E.R."/>
        </authorList>
    </citation>
    <scope>NUCLEOTIDE SEQUENCE [LARGE SCALE GENOMIC DNA]</scope>
    <source>
        <strain evidence="2 3">Opo-243</strain>
    </source>
</reference>
<feature type="region of interest" description="Disordered" evidence="1">
    <location>
        <begin position="34"/>
        <end position="65"/>
    </location>
</feature>
<feature type="compositionally biased region" description="Low complexity" evidence="1">
    <location>
        <begin position="44"/>
        <end position="58"/>
    </location>
</feature>
<evidence type="ECO:0000256" key="1">
    <source>
        <dbReference type="SAM" id="MobiDB-lite"/>
    </source>
</evidence>
<proteinExistence type="predicted"/>
<name>A0A4Q1UYZ0_9BRAD</name>
<evidence type="ECO:0000313" key="2">
    <source>
        <dbReference type="EMBL" id="RXT42954.1"/>
    </source>
</evidence>
<dbReference type="EMBL" id="MZXW01000031">
    <property type="protein sequence ID" value="RXT42954.1"/>
    <property type="molecule type" value="Genomic_DNA"/>
</dbReference>
<dbReference type="Proteomes" id="UP000290819">
    <property type="component" value="Unassembled WGS sequence"/>
</dbReference>
<dbReference type="AlphaFoldDB" id="A0A4Q1UYZ0"/>
<keyword evidence="3" id="KW-1185">Reference proteome</keyword>
<accession>A0A4Q1UYZ0</accession>
<comment type="caution">
    <text evidence="2">The sequence shown here is derived from an EMBL/GenBank/DDBJ whole genome shotgun (WGS) entry which is preliminary data.</text>
</comment>
<evidence type="ECO:0000313" key="3">
    <source>
        <dbReference type="Proteomes" id="UP000290819"/>
    </source>
</evidence>
<protein>
    <submittedName>
        <fullName evidence="2">Uncharacterized protein</fullName>
    </submittedName>
</protein>
<gene>
    <name evidence="2" type="ORF">B5V03_23665</name>
</gene>
<dbReference type="RefSeq" id="WP_129272838.1">
    <property type="nucleotide sequence ID" value="NZ_MZXW01000031.1"/>
</dbReference>
<dbReference type="OrthoDB" id="8247076at2"/>